<proteinExistence type="predicted"/>
<dbReference type="EMBL" id="PECK01000006">
    <property type="protein sequence ID" value="TDZ93730.1"/>
    <property type="molecule type" value="Genomic_DNA"/>
</dbReference>
<dbReference type="RefSeq" id="WP_134147660.1">
    <property type="nucleotide sequence ID" value="NZ_PECK01000006.1"/>
</dbReference>
<gene>
    <name evidence="2" type="ORF">CCUG60883_00275</name>
    <name evidence="1" type="ORF">CCUG60885_03334</name>
</gene>
<dbReference type="AlphaFoldDB" id="A0A4R8SE20"/>
<dbReference type="EMBL" id="PECM01000001">
    <property type="protein sequence ID" value="TEA09513.1"/>
    <property type="molecule type" value="Genomic_DNA"/>
</dbReference>
<reference evidence="3 4" key="1">
    <citation type="journal article" date="2019" name="Sci. Rep.">
        <title>Extended insight into the Mycobacterium chelonae-abscessus complex through whole genome sequencing of Mycobacterium salmoniphilum outbreak and Mycobacterium salmoniphilum-like strains.</title>
        <authorList>
            <person name="Behra P.R.K."/>
            <person name="Das S."/>
            <person name="Pettersson B.M.F."/>
            <person name="Shirreff L."/>
            <person name="DuCote T."/>
            <person name="Jacobsson K.G."/>
            <person name="Ennis D.G."/>
            <person name="Kirsebom L.A."/>
        </authorList>
    </citation>
    <scope>NUCLEOTIDE SEQUENCE [LARGE SCALE GENOMIC DNA]</scope>
    <source>
        <strain evidence="2 3">CCUG 60883</strain>
        <strain evidence="1 4">CCUG 60885</strain>
    </source>
</reference>
<dbReference type="Proteomes" id="UP000295685">
    <property type="component" value="Unassembled WGS sequence"/>
</dbReference>
<accession>A0A4R8SE20</accession>
<dbReference type="InterPro" id="IPR045633">
    <property type="entry name" value="DUF6414"/>
</dbReference>
<name>A0A4R8SE20_9MYCO</name>
<dbReference type="Proteomes" id="UP000294844">
    <property type="component" value="Unassembled WGS sequence"/>
</dbReference>
<evidence type="ECO:0000313" key="1">
    <source>
        <dbReference type="EMBL" id="TDZ93730.1"/>
    </source>
</evidence>
<comment type="caution">
    <text evidence="1">The sequence shown here is derived from an EMBL/GenBank/DDBJ whole genome shotgun (WGS) entry which is preliminary data.</text>
</comment>
<protein>
    <submittedName>
        <fullName evidence="1">Uncharacterized protein</fullName>
    </submittedName>
</protein>
<dbReference type="Pfam" id="PF19952">
    <property type="entry name" value="DUF6414"/>
    <property type="match status" value="1"/>
</dbReference>
<organism evidence="1 4">
    <name type="scientific">Mycobacteroides salmoniphilum</name>
    <dbReference type="NCBI Taxonomy" id="404941"/>
    <lineage>
        <taxon>Bacteria</taxon>
        <taxon>Bacillati</taxon>
        <taxon>Actinomycetota</taxon>
        <taxon>Actinomycetes</taxon>
        <taxon>Mycobacteriales</taxon>
        <taxon>Mycobacteriaceae</taxon>
        <taxon>Mycobacteroides</taxon>
    </lineage>
</organism>
<evidence type="ECO:0000313" key="4">
    <source>
        <dbReference type="Proteomes" id="UP000295685"/>
    </source>
</evidence>
<keyword evidence="3" id="KW-1185">Reference proteome</keyword>
<sequence>MASTKNWRRFLRRPFSNLNSEDSRTPLREFAYLDEVSLTSLLSSQTGEITFEILNATTESQDAQRSASSSGNLGVVKNEFASRYQTSNSKSIHTTRKSNVQSLFREFHSITQSTLLARYEKEPSIGKKSSPDEVIGNIDLCTPIEYFKRGSLIELTVELDVDPIFKVSTMMSELRDLSSEYEDVFNYSLIPADISGTVQILERLLTGLIPIRGTSVNLVVFEKDKKQYVTHRNVARHLGVQSEPLVIVGVTEHLCYWKDIRRVLFSKSAYTILCRLSRDGIQSEWTPVKLAELFKDVAPDMKNALSELSLLSNTALSPTGHTVTSPLLADTLRNFTEKLSADRGIQTTSRMGELEAVYALSGSSDSSITAQREAFDSVLEILGITLDSDEYLKRRRAARESTGLTLFQDTRPYRHSTTKQPQGQPEAMLDCEPIAIYW</sequence>
<dbReference type="OrthoDB" id="8323995at2"/>
<evidence type="ECO:0000313" key="2">
    <source>
        <dbReference type="EMBL" id="TEA09513.1"/>
    </source>
</evidence>
<evidence type="ECO:0000313" key="3">
    <source>
        <dbReference type="Proteomes" id="UP000294844"/>
    </source>
</evidence>